<dbReference type="PANTHER" id="PTHR43380">
    <property type="entry name" value="2-OXOISOVALERATE DEHYDROGENASE SUBUNIT ALPHA, MITOCHONDRIAL"/>
    <property type="match status" value="1"/>
</dbReference>
<name>A0A518BRJ2_9BACT</name>
<dbReference type="EMBL" id="CP036287">
    <property type="protein sequence ID" value="QDU69592.1"/>
    <property type="molecule type" value="Genomic_DNA"/>
</dbReference>
<dbReference type="InterPro" id="IPR029061">
    <property type="entry name" value="THDP-binding"/>
</dbReference>
<organism evidence="6 7">
    <name type="scientific">Engelhardtia mirabilis</name>
    <dbReference type="NCBI Taxonomy" id="2528011"/>
    <lineage>
        <taxon>Bacteria</taxon>
        <taxon>Pseudomonadati</taxon>
        <taxon>Planctomycetota</taxon>
        <taxon>Planctomycetia</taxon>
        <taxon>Planctomycetia incertae sedis</taxon>
        <taxon>Engelhardtia</taxon>
    </lineage>
</organism>
<comment type="similarity">
    <text evidence="4">Belongs to the BCKDHA family.</text>
</comment>
<accession>A0A518BRJ2</accession>
<gene>
    <name evidence="6" type="ORF">Pla133_47120</name>
</gene>
<comment type="catalytic activity">
    <reaction evidence="4">
        <text>N(6)-[(R)-lipoyl]-L-lysyl-[protein] + 3-methyl-2-oxobutanoate + H(+) = N(6)-[(R)-S(8)-2-methylpropanoyldihydrolipoyl]-L-lysyl-[protein] + CO2</text>
        <dbReference type="Rhea" id="RHEA:13457"/>
        <dbReference type="Rhea" id="RHEA-COMP:10474"/>
        <dbReference type="Rhea" id="RHEA-COMP:10497"/>
        <dbReference type="ChEBI" id="CHEBI:11851"/>
        <dbReference type="ChEBI" id="CHEBI:15378"/>
        <dbReference type="ChEBI" id="CHEBI:16526"/>
        <dbReference type="ChEBI" id="CHEBI:83099"/>
        <dbReference type="ChEBI" id="CHEBI:83142"/>
        <dbReference type="EC" id="1.2.4.4"/>
    </reaction>
</comment>
<dbReference type="RefSeq" id="WP_145069625.1">
    <property type="nucleotide sequence ID" value="NZ_CP036287.1"/>
</dbReference>
<dbReference type="InterPro" id="IPR050771">
    <property type="entry name" value="Alpha-ketoacid_DH_E1_comp"/>
</dbReference>
<dbReference type="SUPFAM" id="SSF52518">
    <property type="entry name" value="Thiamin diphosphate-binding fold (THDP-binding)"/>
    <property type="match status" value="1"/>
</dbReference>
<dbReference type="EC" id="1.2.4.4" evidence="4"/>
<comment type="cofactor">
    <cofactor evidence="1 4">
        <name>thiamine diphosphate</name>
        <dbReference type="ChEBI" id="CHEBI:58937"/>
    </cofactor>
</comment>
<evidence type="ECO:0000313" key="6">
    <source>
        <dbReference type="EMBL" id="QDU69592.1"/>
    </source>
</evidence>
<dbReference type="Pfam" id="PF00676">
    <property type="entry name" value="E1_dh"/>
    <property type="match status" value="1"/>
</dbReference>
<evidence type="ECO:0000256" key="4">
    <source>
        <dbReference type="RuleBase" id="RU365014"/>
    </source>
</evidence>
<dbReference type="Proteomes" id="UP000316921">
    <property type="component" value="Chromosome"/>
</dbReference>
<sequence>MTSTSPLSVIEPDGSVNGHVTSLSKDELMRCYRAMIMVRVFDEICLKLQRSGRIDFSIPNLGVEATQVGAASALRASDWFFPSYRDFGMALYHGVEPVEMMHNMFGNERDTAKGRQMPVHFSFVDPIHFVSISSPIGTHIPQAVGAAYAMQQRGEDTVAICSFGDGGTSSLGFHSGLNFAGVWKSPVVFLCQNNGYAISCPSDEQTASDGYAVKGEAYGIPGVTVDGNDLLAVHQVVADAVARARAGDGPTLIEAKTFRMGGHSTSDDPTRYVPAELVEEWKAKDPVDRFERYLQSRGLVEPDSRAQFHAEARTRIDAAVKEAQAAADPGLETIFSDVYAEIPAHLRAQGQEAYDLAARKGDAAAGDGSFPL</sequence>
<keyword evidence="7" id="KW-1185">Reference proteome</keyword>
<dbReference type="Gene3D" id="3.40.50.970">
    <property type="match status" value="1"/>
</dbReference>
<evidence type="ECO:0000256" key="1">
    <source>
        <dbReference type="ARBA" id="ARBA00001964"/>
    </source>
</evidence>
<keyword evidence="2 4" id="KW-0560">Oxidoreductase</keyword>
<evidence type="ECO:0000256" key="3">
    <source>
        <dbReference type="ARBA" id="ARBA00023052"/>
    </source>
</evidence>
<reference evidence="6 7" key="1">
    <citation type="submission" date="2019-02" db="EMBL/GenBank/DDBJ databases">
        <title>Deep-cultivation of Planctomycetes and their phenomic and genomic characterization uncovers novel biology.</title>
        <authorList>
            <person name="Wiegand S."/>
            <person name="Jogler M."/>
            <person name="Boedeker C."/>
            <person name="Pinto D."/>
            <person name="Vollmers J."/>
            <person name="Rivas-Marin E."/>
            <person name="Kohn T."/>
            <person name="Peeters S.H."/>
            <person name="Heuer A."/>
            <person name="Rast P."/>
            <person name="Oberbeckmann S."/>
            <person name="Bunk B."/>
            <person name="Jeske O."/>
            <person name="Meyerdierks A."/>
            <person name="Storesund J.E."/>
            <person name="Kallscheuer N."/>
            <person name="Luecker S."/>
            <person name="Lage O.M."/>
            <person name="Pohl T."/>
            <person name="Merkel B.J."/>
            <person name="Hornburger P."/>
            <person name="Mueller R.-W."/>
            <person name="Bruemmer F."/>
            <person name="Labrenz M."/>
            <person name="Spormann A.M."/>
            <person name="Op den Camp H."/>
            <person name="Overmann J."/>
            <person name="Amann R."/>
            <person name="Jetten M.S.M."/>
            <person name="Mascher T."/>
            <person name="Medema M.H."/>
            <person name="Devos D.P."/>
            <person name="Kaster A.-K."/>
            <person name="Ovreas L."/>
            <person name="Rohde M."/>
            <person name="Galperin M.Y."/>
            <person name="Jogler C."/>
        </authorList>
    </citation>
    <scope>NUCLEOTIDE SEQUENCE [LARGE SCALE GENOMIC DNA]</scope>
    <source>
        <strain evidence="6 7">Pla133</strain>
    </source>
</reference>
<dbReference type="CDD" id="cd02000">
    <property type="entry name" value="TPP_E1_PDC_ADC_BCADC"/>
    <property type="match status" value="1"/>
</dbReference>
<dbReference type="PANTHER" id="PTHR43380:SF1">
    <property type="entry name" value="2-OXOISOVALERATE DEHYDROGENASE SUBUNIT ALPHA, MITOCHONDRIAL"/>
    <property type="match status" value="1"/>
</dbReference>
<comment type="function">
    <text evidence="4">The branched-chain alpha-keto dehydrogenase complex catalyzes the overall conversion of alpha-keto acids to acyl-CoA and CO(2). It contains multiple copies of three enzymatic components: branched-chain alpha-keto acid decarboxylase (E1), lipoamide acyltransferase (E2) and lipoamide dehydrogenase (E3).</text>
</comment>
<keyword evidence="3 4" id="KW-0786">Thiamine pyrophosphate</keyword>
<evidence type="ECO:0000256" key="2">
    <source>
        <dbReference type="ARBA" id="ARBA00023002"/>
    </source>
</evidence>
<proteinExistence type="inferred from homology"/>
<evidence type="ECO:0000313" key="7">
    <source>
        <dbReference type="Proteomes" id="UP000316921"/>
    </source>
</evidence>
<dbReference type="AlphaFoldDB" id="A0A518BRJ2"/>
<dbReference type="GO" id="GO:0009083">
    <property type="term" value="P:branched-chain amino acid catabolic process"/>
    <property type="evidence" value="ECO:0007669"/>
    <property type="project" value="TreeGrafter"/>
</dbReference>
<dbReference type="GO" id="GO:0003863">
    <property type="term" value="F:branched-chain 2-oxo acid dehydrogenase activity"/>
    <property type="evidence" value="ECO:0007669"/>
    <property type="project" value="UniProtKB-EC"/>
</dbReference>
<dbReference type="KEGG" id="pbap:Pla133_47120"/>
<evidence type="ECO:0000259" key="5">
    <source>
        <dbReference type="Pfam" id="PF00676"/>
    </source>
</evidence>
<feature type="domain" description="Dehydrogenase E1 component" evidence="5">
    <location>
        <begin position="32"/>
        <end position="329"/>
    </location>
</feature>
<dbReference type="InterPro" id="IPR001017">
    <property type="entry name" value="DH_E1"/>
</dbReference>
<protein>
    <recommendedName>
        <fullName evidence="4">2-oxoisovalerate dehydrogenase subunit alpha</fullName>
        <ecNumber evidence="4">1.2.4.4</ecNumber>
    </recommendedName>
    <alternativeName>
        <fullName evidence="4">Branched-chain alpha-keto acid dehydrogenase E1 component alpha chain</fullName>
    </alternativeName>
</protein>